<organism evidence="1 2">
    <name type="scientific">Microbacterium kyungheense</name>
    <dbReference type="NCBI Taxonomy" id="1263636"/>
    <lineage>
        <taxon>Bacteria</taxon>
        <taxon>Bacillati</taxon>
        <taxon>Actinomycetota</taxon>
        <taxon>Actinomycetes</taxon>
        <taxon>Micrococcales</taxon>
        <taxon>Microbacteriaceae</taxon>
        <taxon>Microbacterium</taxon>
    </lineage>
</organism>
<gene>
    <name evidence="1" type="ORF">FB391_2820</name>
</gene>
<accession>A0A543ERT0</accession>
<comment type="caution">
    <text evidence="1">The sequence shown here is derived from an EMBL/GenBank/DDBJ whole genome shotgun (WGS) entry which is preliminary data.</text>
</comment>
<protein>
    <recommendedName>
        <fullName evidence="3">Glycosyl transferase family 2</fullName>
    </recommendedName>
</protein>
<sequence>MRLNAYIMLADPAFLGPSVRSYYSIVDRIVVSYDENAKSWTGTPLPLEHCLEIIRKLDTEGKCDYRPGHFARPEFNSLQNDTHQRQTALAQASEGADWVLQLDTDEVMPRTDVFLGVLDRADASGAWAMDYPARWLYTRVQPGRFLEASTRLWRLACSFPGPLAVRAGTVLELARQTGSPLYRADVRPWNTDPAGPPETIVHEVVPADAAVLHYSWVRSAEDIARKVGWSGHSDEWRKSGKYGLWLHATRRPKSTVLKTPFARKWRQYRLSRVLDFPDEGV</sequence>
<reference evidence="1 2" key="1">
    <citation type="submission" date="2019-06" db="EMBL/GenBank/DDBJ databases">
        <title>Sequencing the genomes of 1000 actinobacteria strains.</title>
        <authorList>
            <person name="Klenk H.-P."/>
        </authorList>
    </citation>
    <scope>NUCLEOTIDE SEQUENCE [LARGE SCALE GENOMIC DNA]</scope>
    <source>
        <strain evidence="1 2">DSM 105492</strain>
    </source>
</reference>
<dbReference type="Proteomes" id="UP000320235">
    <property type="component" value="Unassembled WGS sequence"/>
</dbReference>
<evidence type="ECO:0008006" key="3">
    <source>
        <dbReference type="Google" id="ProtNLM"/>
    </source>
</evidence>
<proteinExistence type="predicted"/>
<dbReference type="EMBL" id="VFPE01000004">
    <property type="protein sequence ID" value="TQM24307.1"/>
    <property type="molecule type" value="Genomic_DNA"/>
</dbReference>
<keyword evidence="2" id="KW-1185">Reference proteome</keyword>
<evidence type="ECO:0000313" key="2">
    <source>
        <dbReference type="Proteomes" id="UP000320235"/>
    </source>
</evidence>
<name>A0A543ERT0_9MICO</name>
<evidence type="ECO:0000313" key="1">
    <source>
        <dbReference type="EMBL" id="TQM24307.1"/>
    </source>
</evidence>
<dbReference type="AlphaFoldDB" id="A0A543ERT0"/>